<keyword evidence="3" id="KW-1185">Reference proteome</keyword>
<sequence>MGFSETLIAYNHGRKGGQKPASHATRYGKRKAFEPRWCKSGELVAKRGGYPAGADGAKQPRKKNKVGGIGKKKMVMVDAKYEEAPSNGAHPDSLVGRDAWSVGPAADDKFLTTRAVVEASPWRHRWRLSEDACEIHRAGPIVGERTTRLRSRSMGISPTERKLLTAEMGGGRINFWGKWESGSLSLDSAEGHDRDEANGATC</sequence>
<dbReference type="AlphaFoldDB" id="A0A9P6DC98"/>
<evidence type="ECO:0000256" key="1">
    <source>
        <dbReference type="SAM" id="MobiDB-lite"/>
    </source>
</evidence>
<gene>
    <name evidence="2" type="ORF">BDN71DRAFT_1433865</name>
</gene>
<comment type="caution">
    <text evidence="2">The sequence shown here is derived from an EMBL/GenBank/DDBJ whole genome shotgun (WGS) entry which is preliminary data.</text>
</comment>
<proteinExistence type="predicted"/>
<name>A0A9P6DC98_PLEER</name>
<feature type="region of interest" description="Disordered" evidence="1">
    <location>
        <begin position="48"/>
        <end position="67"/>
    </location>
</feature>
<evidence type="ECO:0000313" key="2">
    <source>
        <dbReference type="EMBL" id="KAF9491559.1"/>
    </source>
</evidence>
<protein>
    <submittedName>
        <fullName evidence="2">Uncharacterized protein</fullName>
    </submittedName>
</protein>
<feature type="region of interest" description="Disordered" evidence="1">
    <location>
        <begin position="10"/>
        <end position="29"/>
    </location>
</feature>
<dbReference type="EMBL" id="MU154616">
    <property type="protein sequence ID" value="KAF9491559.1"/>
    <property type="molecule type" value="Genomic_DNA"/>
</dbReference>
<accession>A0A9P6DC98</accession>
<reference evidence="2" key="1">
    <citation type="submission" date="2020-11" db="EMBL/GenBank/DDBJ databases">
        <authorList>
            <consortium name="DOE Joint Genome Institute"/>
            <person name="Ahrendt S."/>
            <person name="Riley R."/>
            <person name="Andreopoulos W."/>
            <person name="Labutti K."/>
            <person name="Pangilinan J."/>
            <person name="Ruiz-Duenas F.J."/>
            <person name="Barrasa J.M."/>
            <person name="Sanchez-Garcia M."/>
            <person name="Camarero S."/>
            <person name="Miyauchi S."/>
            <person name="Serrano A."/>
            <person name="Linde D."/>
            <person name="Babiker R."/>
            <person name="Drula E."/>
            <person name="Ayuso-Fernandez I."/>
            <person name="Pacheco R."/>
            <person name="Padilla G."/>
            <person name="Ferreira P."/>
            <person name="Barriuso J."/>
            <person name="Kellner H."/>
            <person name="Castanera R."/>
            <person name="Alfaro M."/>
            <person name="Ramirez L."/>
            <person name="Pisabarro A.G."/>
            <person name="Kuo A."/>
            <person name="Tritt A."/>
            <person name="Lipzen A."/>
            <person name="He G."/>
            <person name="Yan M."/>
            <person name="Ng V."/>
            <person name="Cullen D."/>
            <person name="Martin F."/>
            <person name="Rosso M.-N."/>
            <person name="Henrissat B."/>
            <person name="Hibbett D."/>
            <person name="Martinez A.T."/>
            <person name="Grigoriev I.V."/>
        </authorList>
    </citation>
    <scope>NUCLEOTIDE SEQUENCE</scope>
    <source>
        <strain evidence="2">ATCC 90797</strain>
    </source>
</reference>
<evidence type="ECO:0000313" key="3">
    <source>
        <dbReference type="Proteomes" id="UP000807025"/>
    </source>
</evidence>
<dbReference type="Proteomes" id="UP000807025">
    <property type="component" value="Unassembled WGS sequence"/>
</dbReference>
<organism evidence="2 3">
    <name type="scientific">Pleurotus eryngii</name>
    <name type="common">Boletus of the steppes</name>
    <dbReference type="NCBI Taxonomy" id="5323"/>
    <lineage>
        <taxon>Eukaryota</taxon>
        <taxon>Fungi</taxon>
        <taxon>Dikarya</taxon>
        <taxon>Basidiomycota</taxon>
        <taxon>Agaricomycotina</taxon>
        <taxon>Agaricomycetes</taxon>
        <taxon>Agaricomycetidae</taxon>
        <taxon>Agaricales</taxon>
        <taxon>Pleurotineae</taxon>
        <taxon>Pleurotaceae</taxon>
        <taxon>Pleurotus</taxon>
    </lineage>
</organism>